<dbReference type="InterPro" id="IPR029098">
    <property type="entry name" value="Acetyltransf_C"/>
</dbReference>
<keyword evidence="3 8" id="KW-0441">Lipid A biosynthesis</keyword>
<organism evidence="10 11">
    <name type="scientific">Arenimonas fontis</name>
    <dbReference type="NCBI Taxonomy" id="2608255"/>
    <lineage>
        <taxon>Bacteria</taxon>
        <taxon>Pseudomonadati</taxon>
        <taxon>Pseudomonadota</taxon>
        <taxon>Gammaproteobacteria</taxon>
        <taxon>Lysobacterales</taxon>
        <taxon>Lysobacteraceae</taxon>
        <taxon>Arenimonas</taxon>
    </lineage>
</organism>
<dbReference type="NCBIfam" id="TIGR01852">
    <property type="entry name" value="lipid_A_lpxA"/>
    <property type="match status" value="1"/>
</dbReference>
<comment type="subunit">
    <text evidence="8">Homotrimer.</text>
</comment>
<evidence type="ECO:0000256" key="4">
    <source>
        <dbReference type="ARBA" id="ARBA00022679"/>
    </source>
</evidence>
<comment type="catalytic activity">
    <reaction evidence="8">
        <text>a (3R)-hydroxyacyl-[ACP] + UDP-N-acetyl-alpha-D-glucosamine = a UDP-3-O-[(3R)-3-hydroxyacyl]-N-acetyl-alpha-D-glucosamine + holo-[ACP]</text>
        <dbReference type="Rhea" id="RHEA:67812"/>
        <dbReference type="Rhea" id="RHEA-COMP:9685"/>
        <dbReference type="Rhea" id="RHEA-COMP:9945"/>
        <dbReference type="ChEBI" id="CHEBI:57705"/>
        <dbReference type="ChEBI" id="CHEBI:64479"/>
        <dbReference type="ChEBI" id="CHEBI:78827"/>
        <dbReference type="ChEBI" id="CHEBI:173225"/>
        <dbReference type="EC" id="2.3.1.129"/>
    </reaction>
</comment>
<comment type="similarity">
    <text evidence="8">Belongs to the transferase hexapeptide repeat family. LpxA subfamily.</text>
</comment>
<reference evidence="10 11" key="2">
    <citation type="submission" date="2019-09" db="EMBL/GenBank/DDBJ databases">
        <authorList>
            <person name="Mazur A."/>
        </authorList>
    </citation>
    <scope>NUCLEOTIDE SEQUENCE [LARGE SCALE GENOMIC DNA]</scope>
    <source>
        <strain evidence="10 11">3729k</strain>
    </source>
</reference>
<dbReference type="Gene3D" id="1.20.1180.10">
    <property type="entry name" value="Udp N-acetylglucosamine O-acyltransferase, C-terminal domain"/>
    <property type="match status" value="1"/>
</dbReference>
<dbReference type="InterPro" id="IPR001451">
    <property type="entry name" value="Hexapep"/>
</dbReference>
<dbReference type="GO" id="GO:0009245">
    <property type="term" value="P:lipid A biosynthetic process"/>
    <property type="evidence" value="ECO:0007669"/>
    <property type="project" value="UniProtKB-UniRule"/>
</dbReference>
<keyword evidence="2 8" id="KW-0444">Lipid biosynthesis</keyword>
<dbReference type="Proteomes" id="UP000322165">
    <property type="component" value="Unassembled WGS sequence"/>
</dbReference>
<keyword evidence="6 8" id="KW-0443">Lipid metabolism</keyword>
<evidence type="ECO:0000256" key="7">
    <source>
        <dbReference type="ARBA" id="ARBA00023315"/>
    </source>
</evidence>
<sequence>MSGGIHPTAVVDPGARLGDGVVIGPFAVVGPDVEIGAGSRIGAHCVITGPTRIGRDNVVHSHATLGNDPQDKKFRGERSQLLIGDRNTFFEFTTVSRGTGDGGGATRVGDDNWIMAYVHIAHDCVVGNHCVLANNATLAGHVTLGDWVILGGFAGIHQFCTIGAHAFIGMGSLVNADVPPFVMVADRYASPRGINAEGLKRRGFDADRIAAIKRAYRALYMSGKPLAEARAQLAEGAGESQDVRLMLEFIERSQRGLLR</sequence>
<comment type="caution">
    <text evidence="10">The sequence shown here is derived from an EMBL/GenBank/DDBJ whole genome shotgun (WGS) entry which is preliminary data.</text>
</comment>
<keyword evidence="1 8" id="KW-0963">Cytoplasm</keyword>
<proteinExistence type="inferred from homology"/>
<dbReference type="PANTHER" id="PTHR43480:SF1">
    <property type="entry name" value="ACYL-[ACYL-CARRIER-PROTEIN]--UDP-N-ACETYLGLUCOSAMINE O-ACYLTRANSFERASE, MITOCHONDRIAL-RELATED"/>
    <property type="match status" value="1"/>
</dbReference>
<dbReference type="Pfam" id="PF00132">
    <property type="entry name" value="Hexapep"/>
    <property type="match status" value="2"/>
</dbReference>
<dbReference type="PROSITE" id="PS00101">
    <property type="entry name" value="HEXAPEP_TRANSFERASES"/>
    <property type="match status" value="1"/>
</dbReference>
<dbReference type="NCBIfam" id="NF003657">
    <property type="entry name" value="PRK05289.1"/>
    <property type="match status" value="1"/>
</dbReference>
<keyword evidence="7 8" id="KW-0012">Acyltransferase</keyword>
<evidence type="ECO:0000313" key="11">
    <source>
        <dbReference type="Proteomes" id="UP000322165"/>
    </source>
</evidence>
<dbReference type="PANTHER" id="PTHR43480">
    <property type="entry name" value="ACYL-[ACYL-CARRIER-PROTEIN]--UDP-N-ACETYLGLUCOSAMINE O-ACYLTRANSFERASE"/>
    <property type="match status" value="1"/>
</dbReference>
<dbReference type="UniPathway" id="UPA00359">
    <property type="reaction ID" value="UER00477"/>
</dbReference>
<dbReference type="Pfam" id="PF13720">
    <property type="entry name" value="Acetyltransf_11"/>
    <property type="match status" value="1"/>
</dbReference>
<evidence type="ECO:0000256" key="6">
    <source>
        <dbReference type="ARBA" id="ARBA00023098"/>
    </source>
</evidence>
<dbReference type="RefSeq" id="WP_149859478.1">
    <property type="nucleotide sequence ID" value="NZ_VUOD01000001.1"/>
</dbReference>
<comment type="subcellular location">
    <subcellularLocation>
        <location evidence="8">Cytoplasm</location>
    </subcellularLocation>
</comment>
<evidence type="ECO:0000256" key="5">
    <source>
        <dbReference type="ARBA" id="ARBA00022737"/>
    </source>
</evidence>
<dbReference type="AlphaFoldDB" id="A0A5B2ZDQ9"/>
<dbReference type="HAMAP" id="MF_00387">
    <property type="entry name" value="LpxA"/>
    <property type="match status" value="1"/>
</dbReference>
<keyword evidence="5 8" id="KW-0677">Repeat</keyword>
<dbReference type="InterPro" id="IPR010137">
    <property type="entry name" value="Lipid_A_LpxA"/>
</dbReference>
<accession>A0A5B2ZDQ9</accession>
<evidence type="ECO:0000256" key="2">
    <source>
        <dbReference type="ARBA" id="ARBA00022516"/>
    </source>
</evidence>
<protein>
    <recommendedName>
        <fullName evidence="8">Acyl-[acyl-carrier-protein]--UDP-N-acetylglucosamine O-acyltransferase</fullName>
        <shortName evidence="8">UDP-N-acetylglucosamine acyltransferase</shortName>
        <ecNumber evidence="8">2.3.1.129</ecNumber>
    </recommendedName>
</protein>
<evidence type="ECO:0000256" key="3">
    <source>
        <dbReference type="ARBA" id="ARBA00022556"/>
    </source>
</evidence>
<dbReference type="InterPro" id="IPR018357">
    <property type="entry name" value="Hexapep_transf_CS"/>
</dbReference>
<dbReference type="CDD" id="cd03351">
    <property type="entry name" value="LbH_UDP-GlcNAc_AT"/>
    <property type="match status" value="1"/>
</dbReference>
<dbReference type="GO" id="GO:0016020">
    <property type="term" value="C:membrane"/>
    <property type="evidence" value="ECO:0007669"/>
    <property type="project" value="GOC"/>
</dbReference>
<dbReference type="PIRSF" id="PIRSF000456">
    <property type="entry name" value="UDP-GlcNAc_acltr"/>
    <property type="match status" value="1"/>
</dbReference>
<keyword evidence="11" id="KW-1185">Reference proteome</keyword>
<dbReference type="InterPro" id="IPR011004">
    <property type="entry name" value="Trimer_LpxA-like_sf"/>
</dbReference>
<evidence type="ECO:0000256" key="1">
    <source>
        <dbReference type="ARBA" id="ARBA00022490"/>
    </source>
</evidence>
<comment type="function">
    <text evidence="8">Involved in the biosynthesis of lipid A, a phosphorylated glycolipid that anchors the lipopolysaccharide to the outer membrane of the cell.</text>
</comment>
<dbReference type="Gene3D" id="2.160.10.10">
    <property type="entry name" value="Hexapeptide repeat proteins"/>
    <property type="match status" value="1"/>
</dbReference>
<dbReference type="InterPro" id="IPR037157">
    <property type="entry name" value="Acetyltransf_C_sf"/>
</dbReference>
<dbReference type="EC" id="2.3.1.129" evidence="8"/>
<dbReference type="GO" id="GO:0005737">
    <property type="term" value="C:cytoplasm"/>
    <property type="evidence" value="ECO:0007669"/>
    <property type="project" value="UniProtKB-SubCell"/>
</dbReference>
<evidence type="ECO:0000313" key="10">
    <source>
        <dbReference type="EMBL" id="KAA2286256.1"/>
    </source>
</evidence>
<keyword evidence="4 8" id="KW-0808">Transferase</keyword>
<dbReference type="SUPFAM" id="SSF51161">
    <property type="entry name" value="Trimeric LpxA-like enzymes"/>
    <property type="match status" value="1"/>
</dbReference>
<comment type="pathway">
    <text evidence="8">Glycolipid biosynthesis; lipid IV(A) biosynthesis; lipid IV(A) from (3R)-3-hydroxytetradecanoyl-[acyl-carrier-protein] and UDP-N-acetyl-alpha-D-glucosamine: step 1/6.</text>
</comment>
<reference evidence="10 11" key="1">
    <citation type="submission" date="2019-09" db="EMBL/GenBank/DDBJ databases">
        <title>Arenimonas chukotkensis sp. nov., a bacterium isolated from Chukotka hot spring, Arctic region, Russia.</title>
        <authorList>
            <person name="Zayulina K.S."/>
            <person name="Prokofeva M.I."/>
            <person name="Elcheninov A.G."/>
            <person name="Novikov A."/>
            <person name="Kochetkova T.V."/>
            <person name="Kublanov I.V."/>
        </authorList>
    </citation>
    <scope>NUCLEOTIDE SEQUENCE [LARGE SCALE GENOMIC DNA]</scope>
    <source>
        <strain evidence="10 11">3729k</strain>
    </source>
</reference>
<dbReference type="EMBL" id="VUOD01000001">
    <property type="protein sequence ID" value="KAA2286256.1"/>
    <property type="molecule type" value="Genomic_DNA"/>
</dbReference>
<name>A0A5B2ZDQ9_9GAMM</name>
<gene>
    <name evidence="8 10" type="primary">lpxA</name>
    <name evidence="10" type="ORF">F0415_01805</name>
</gene>
<dbReference type="GO" id="GO:0008780">
    <property type="term" value="F:acyl-[acyl-carrier-protein]-UDP-N-acetylglucosamine O-acyltransferase activity"/>
    <property type="evidence" value="ECO:0007669"/>
    <property type="project" value="UniProtKB-UniRule"/>
</dbReference>
<evidence type="ECO:0000256" key="8">
    <source>
        <dbReference type="HAMAP-Rule" id="MF_00387"/>
    </source>
</evidence>
<evidence type="ECO:0000259" key="9">
    <source>
        <dbReference type="Pfam" id="PF13720"/>
    </source>
</evidence>
<feature type="domain" description="UDP N-acetylglucosamine O-acyltransferase C-terminal" evidence="9">
    <location>
        <begin position="177"/>
        <end position="257"/>
    </location>
</feature>